<feature type="transmembrane region" description="Helical" evidence="8">
    <location>
        <begin position="151"/>
        <end position="169"/>
    </location>
</feature>
<evidence type="ECO:0000256" key="5">
    <source>
        <dbReference type="ARBA" id="ARBA00022989"/>
    </source>
</evidence>
<evidence type="ECO:0000313" key="10">
    <source>
        <dbReference type="EMBL" id="OOF91094.1"/>
    </source>
</evidence>
<dbReference type="PROSITE" id="PS00217">
    <property type="entry name" value="SUGAR_TRANSPORT_2"/>
    <property type="match status" value="1"/>
</dbReference>
<dbReference type="GO" id="GO:0016020">
    <property type="term" value="C:membrane"/>
    <property type="evidence" value="ECO:0007669"/>
    <property type="project" value="UniProtKB-SubCell"/>
</dbReference>
<dbReference type="FunFam" id="1.20.1250.20:FF:000078">
    <property type="entry name" value="MFS maltose transporter, putative"/>
    <property type="match status" value="1"/>
</dbReference>
<evidence type="ECO:0000313" key="11">
    <source>
        <dbReference type="Proteomes" id="UP000188318"/>
    </source>
</evidence>
<feature type="transmembrane region" description="Helical" evidence="8">
    <location>
        <begin position="296"/>
        <end position="318"/>
    </location>
</feature>
<evidence type="ECO:0000256" key="2">
    <source>
        <dbReference type="ARBA" id="ARBA00010992"/>
    </source>
</evidence>
<name>A0A1R3R9C6_ASPC5</name>
<reference evidence="11" key="1">
    <citation type="journal article" date="2017" name="Genome Biol.">
        <title>Comparative genomics reveals high biological diversity and specific adaptations in the industrially and medically important fungal genus Aspergillus.</title>
        <authorList>
            <person name="de Vries R.P."/>
            <person name="Riley R."/>
            <person name="Wiebenga A."/>
            <person name="Aguilar-Osorio G."/>
            <person name="Amillis S."/>
            <person name="Uchima C.A."/>
            <person name="Anderluh G."/>
            <person name="Asadollahi M."/>
            <person name="Askin M."/>
            <person name="Barry K."/>
            <person name="Battaglia E."/>
            <person name="Bayram O."/>
            <person name="Benocci T."/>
            <person name="Braus-Stromeyer S.A."/>
            <person name="Caldana C."/>
            <person name="Canovas D."/>
            <person name="Cerqueira G.C."/>
            <person name="Chen F."/>
            <person name="Chen W."/>
            <person name="Choi C."/>
            <person name="Clum A."/>
            <person name="Dos Santos R.A."/>
            <person name="Damasio A.R."/>
            <person name="Diallinas G."/>
            <person name="Emri T."/>
            <person name="Fekete E."/>
            <person name="Flipphi M."/>
            <person name="Freyberg S."/>
            <person name="Gallo A."/>
            <person name="Gournas C."/>
            <person name="Habgood R."/>
            <person name="Hainaut M."/>
            <person name="Harispe M.L."/>
            <person name="Henrissat B."/>
            <person name="Hilden K.S."/>
            <person name="Hope R."/>
            <person name="Hossain A."/>
            <person name="Karabika E."/>
            <person name="Karaffa L."/>
            <person name="Karanyi Z."/>
            <person name="Krasevec N."/>
            <person name="Kuo A."/>
            <person name="Kusch H."/>
            <person name="LaButti K."/>
            <person name="Lagendijk E.L."/>
            <person name="Lapidus A."/>
            <person name="Levasseur A."/>
            <person name="Lindquist E."/>
            <person name="Lipzen A."/>
            <person name="Logrieco A.F."/>
            <person name="MacCabe A."/>
            <person name="Maekelae M.R."/>
            <person name="Malavazi I."/>
            <person name="Melin P."/>
            <person name="Meyer V."/>
            <person name="Mielnichuk N."/>
            <person name="Miskei M."/>
            <person name="Molnar A.P."/>
            <person name="Mule G."/>
            <person name="Ngan C.Y."/>
            <person name="Orejas M."/>
            <person name="Orosz E."/>
            <person name="Ouedraogo J.P."/>
            <person name="Overkamp K.M."/>
            <person name="Park H.-S."/>
            <person name="Perrone G."/>
            <person name="Piumi F."/>
            <person name="Punt P.J."/>
            <person name="Ram A.F."/>
            <person name="Ramon A."/>
            <person name="Rauscher S."/>
            <person name="Record E."/>
            <person name="Riano-Pachon D.M."/>
            <person name="Robert V."/>
            <person name="Roehrig J."/>
            <person name="Ruller R."/>
            <person name="Salamov A."/>
            <person name="Salih N.S."/>
            <person name="Samson R.A."/>
            <person name="Sandor E."/>
            <person name="Sanguinetti M."/>
            <person name="Schuetze T."/>
            <person name="Sepcic K."/>
            <person name="Shelest E."/>
            <person name="Sherlock G."/>
            <person name="Sophianopoulou V."/>
            <person name="Squina F.M."/>
            <person name="Sun H."/>
            <person name="Susca A."/>
            <person name="Todd R.B."/>
            <person name="Tsang A."/>
            <person name="Unkles S.E."/>
            <person name="van de Wiele N."/>
            <person name="van Rossen-Uffink D."/>
            <person name="Oliveira J.V."/>
            <person name="Vesth T.C."/>
            <person name="Visser J."/>
            <person name="Yu J.-H."/>
            <person name="Zhou M."/>
            <person name="Andersen M.R."/>
            <person name="Archer D.B."/>
            <person name="Baker S.E."/>
            <person name="Benoit I."/>
            <person name="Brakhage A.A."/>
            <person name="Braus G.H."/>
            <person name="Fischer R."/>
            <person name="Frisvad J.C."/>
            <person name="Goldman G.H."/>
            <person name="Houbraken J."/>
            <person name="Oakley B."/>
            <person name="Pocsi I."/>
            <person name="Scazzocchio C."/>
            <person name="Seiboth B."/>
            <person name="vanKuyk P.A."/>
            <person name="Wortman J."/>
            <person name="Dyer P.S."/>
            <person name="Grigoriev I.V."/>
        </authorList>
    </citation>
    <scope>NUCLEOTIDE SEQUENCE [LARGE SCALE GENOMIC DNA]</scope>
    <source>
        <strain evidence="11">ITEM 5010</strain>
    </source>
</reference>
<keyword evidence="11" id="KW-1185">Reference proteome</keyword>
<feature type="transmembrane region" description="Helical" evidence="8">
    <location>
        <begin position="181"/>
        <end position="205"/>
    </location>
</feature>
<dbReference type="OrthoDB" id="6612291at2759"/>
<dbReference type="PANTHER" id="PTHR48022">
    <property type="entry name" value="PLASTIDIC GLUCOSE TRANSPORTER 4"/>
    <property type="match status" value="1"/>
</dbReference>
<keyword evidence="3 7" id="KW-0813">Transport</keyword>
<dbReference type="STRING" id="602072.A0A1R3R9C6"/>
<dbReference type="Proteomes" id="UP000188318">
    <property type="component" value="Unassembled WGS sequence"/>
</dbReference>
<organism evidence="10 11">
    <name type="scientific">Aspergillus carbonarius (strain ITEM 5010)</name>
    <dbReference type="NCBI Taxonomy" id="602072"/>
    <lineage>
        <taxon>Eukaryota</taxon>
        <taxon>Fungi</taxon>
        <taxon>Dikarya</taxon>
        <taxon>Ascomycota</taxon>
        <taxon>Pezizomycotina</taxon>
        <taxon>Eurotiomycetes</taxon>
        <taxon>Eurotiomycetidae</taxon>
        <taxon>Eurotiales</taxon>
        <taxon>Aspergillaceae</taxon>
        <taxon>Aspergillus</taxon>
        <taxon>Aspergillus subgen. Circumdati</taxon>
    </lineage>
</organism>
<evidence type="ECO:0000256" key="8">
    <source>
        <dbReference type="SAM" id="Phobius"/>
    </source>
</evidence>
<dbReference type="Pfam" id="PF00083">
    <property type="entry name" value="Sugar_tr"/>
    <property type="match status" value="1"/>
</dbReference>
<protein>
    <recommendedName>
        <fullName evidence="9">Major facilitator superfamily (MFS) profile domain-containing protein</fullName>
    </recommendedName>
</protein>
<comment type="subcellular location">
    <subcellularLocation>
        <location evidence="1">Membrane</location>
        <topology evidence="1">Multi-pass membrane protein</topology>
    </subcellularLocation>
</comment>
<dbReference type="PROSITE" id="PS50850">
    <property type="entry name" value="MFS"/>
    <property type="match status" value="1"/>
</dbReference>
<feature type="transmembrane region" description="Helical" evidence="8">
    <location>
        <begin position="211"/>
        <end position="232"/>
    </location>
</feature>
<dbReference type="InterPro" id="IPR020846">
    <property type="entry name" value="MFS_dom"/>
</dbReference>
<comment type="similarity">
    <text evidence="2 7">Belongs to the major facilitator superfamily. Sugar transporter (TC 2.A.1.1) family.</text>
</comment>
<keyword evidence="5 8" id="KW-1133">Transmembrane helix</keyword>
<proteinExistence type="inferred from homology"/>
<evidence type="ECO:0000256" key="6">
    <source>
        <dbReference type="ARBA" id="ARBA00023136"/>
    </source>
</evidence>
<dbReference type="PANTHER" id="PTHR48022:SF27">
    <property type="entry name" value="MAJOR FACILITATOR SUPERFAMILY (MFS) PROFILE DOMAIN-CONTAINING PROTEIN"/>
    <property type="match status" value="1"/>
</dbReference>
<dbReference type="AlphaFoldDB" id="A0A1R3R9C6"/>
<dbReference type="SUPFAM" id="SSF103473">
    <property type="entry name" value="MFS general substrate transporter"/>
    <property type="match status" value="1"/>
</dbReference>
<feature type="transmembrane region" description="Helical" evidence="8">
    <location>
        <begin position="427"/>
        <end position="448"/>
    </location>
</feature>
<gene>
    <name evidence="10" type="ORF">ASPCADRAFT_155323</name>
</gene>
<evidence type="ECO:0000256" key="4">
    <source>
        <dbReference type="ARBA" id="ARBA00022692"/>
    </source>
</evidence>
<feature type="transmembrane region" description="Helical" evidence="8">
    <location>
        <begin position="330"/>
        <end position="351"/>
    </location>
</feature>
<feature type="domain" description="Major facilitator superfamily (MFS) profile" evidence="9">
    <location>
        <begin position="44"/>
        <end position="482"/>
    </location>
</feature>
<evidence type="ECO:0000256" key="1">
    <source>
        <dbReference type="ARBA" id="ARBA00004141"/>
    </source>
</evidence>
<feature type="transmembrane region" description="Helical" evidence="8">
    <location>
        <begin position="385"/>
        <end position="406"/>
    </location>
</feature>
<dbReference type="VEuPathDB" id="FungiDB:ASPCADRAFT_155323"/>
<accession>A0A1R3R9C6</accession>
<dbReference type="OMA" id="NHTMAYT"/>
<dbReference type="InterPro" id="IPR036259">
    <property type="entry name" value="MFS_trans_sf"/>
</dbReference>
<feature type="transmembrane region" description="Helical" evidence="8">
    <location>
        <begin position="94"/>
        <end position="111"/>
    </location>
</feature>
<dbReference type="InterPro" id="IPR005829">
    <property type="entry name" value="Sugar_transporter_CS"/>
</dbReference>
<keyword evidence="4 8" id="KW-0812">Transmembrane</keyword>
<dbReference type="NCBIfam" id="TIGR00879">
    <property type="entry name" value="SP"/>
    <property type="match status" value="1"/>
</dbReference>
<feature type="transmembrane region" description="Helical" evidence="8">
    <location>
        <begin position="39"/>
        <end position="57"/>
    </location>
</feature>
<dbReference type="InterPro" id="IPR003663">
    <property type="entry name" value="Sugar/inositol_transpt"/>
</dbReference>
<evidence type="ECO:0000259" key="9">
    <source>
        <dbReference type="PROSITE" id="PS50850"/>
    </source>
</evidence>
<feature type="transmembrane region" description="Helical" evidence="8">
    <location>
        <begin position="358"/>
        <end position="379"/>
    </location>
</feature>
<feature type="transmembrane region" description="Helical" evidence="8">
    <location>
        <begin position="460"/>
        <end position="478"/>
    </location>
</feature>
<dbReference type="GO" id="GO:0005351">
    <property type="term" value="F:carbohydrate:proton symporter activity"/>
    <property type="evidence" value="ECO:0007669"/>
    <property type="project" value="TreeGrafter"/>
</dbReference>
<evidence type="ECO:0000256" key="7">
    <source>
        <dbReference type="RuleBase" id="RU003346"/>
    </source>
</evidence>
<keyword evidence="6 8" id="KW-0472">Membrane</keyword>
<dbReference type="Gene3D" id="1.20.1250.20">
    <property type="entry name" value="MFS general substrate transporter like domains"/>
    <property type="match status" value="1"/>
</dbReference>
<sequence length="524" mass="56495">MATELDGHPSDLGKDVSQAHHVDFATEGSRSPQERTINTFLLLTCTAFGAASLVFGFDDKIISPVAALTAFVDRYQGPEPVTGNLVLTARNQNFVFSVPLLGSILGGLIASPLNSSLGRKRPLLIAYIISIGGGLFQVLAPNLGAFVSGRFINGIAMGIANTTAPLYLSEIVPASMRGRSVSLFNILNLVAGVLGAAVVLCTHRLGGRSSYMIPLAVQCALPALLLIWTLPLPESPQWLVSKGRVDKARSNLRRLRRCSEQRVDDEIRNMERSEEGSKANAPFWDIFSKKHLQRTIIAGSFYSLNQISGIILSTTYSTVFLSEIGIGDPFSLTVIASCCTLAGTITAPFVLDRAGRRPTALVGMSILFIIDAIAGGLAFSRGDRHSAMAIAVLSFIFNFFWASSFFPLSTLLPSEMATPKLRHHTMAYTIACAQTTAVITTLVVPRLTAVDAASLGPKTYLVFAGCMGCILIFAFVSIPETKGRTFVEIDAMYDAKVPAWKWRQHWSSLVKTMDSGSPVSRSSH</sequence>
<dbReference type="InterPro" id="IPR005828">
    <property type="entry name" value="MFS_sugar_transport-like"/>
</dbReference>
<dbReference type="EMBL" id="KV907512">
    <property type="protein sequence ID" value="OOF91094.1"/>
    <property type="molecule type" value="Genomic_DNA"/>
</dbReference>
<feature type="transmembrane region" description="Helical" evidence="8">
    <location>
        <begin position="123"/>
        <end position="145"/>
    </location>
</feature>
<evidence type="ECO:0000256" key="3">
    <source>
        <dbReference type="ARBA" id="ARBA00022448"/>
    </source>
</evidence>
<dbReference type="InterPro" id="IPR050360">
    <property type="entry name" value="MFS_Sugar_Transporters"/>
</dbReference>